<dbReference type="InterPro" id="IPR053084">
    <property type="entry name" value="AKAP"/>
</dbReference>
<gene>
    <name evidence="2" type="primary">LOC111349964</name>
</gene>
<dbReference type="KEGG" id="sliu:111349964"/>
<dbReference type="AlphaFoldDB" id="A0A9J7DVK5"/>
<reference evidence="2" key="1">
    <citation type="submission" date="2025-08" db="UniProtKB">
        <authorList>
            <consortium name="RefSeq"/>
        </authorList>
    </citation>
    <scope>IDENTIFICATION</scope>
    <source>
        <strain evidence="2">Ishihara</strain>
        <tissue evidence="2">Whole body</tissue>
    </source>
</reference>
<organism evidence="1 2">
    <name type="scientific">Spodoptera litura</name>
    <name type="common">Asian cotton leafworm</name>
    <dbReference type="NCBI Taxonomy" id="69820"/>
    <lineage>
        <taxon>Eukaryota</taxon>
        <taxon>Metazoa</taxon>
        <taxon>Ecdysozoa</taxon>
        <taxon>Arthropoda</taxon>
        <taxon>Hexapoda</taxon>
        <taxon>Insecta</taxon>
        <taxon>Pterygota</taxon>
        <taxon>Neoptera</taxon>
        <taxon>Endopterygota</taxon>
        <taxon>Lepidoptera</taxon>
        <taxon>Glossata</taxon>
        <taxon>Ditrysia</taxon>
        <taxon>Noctuoidea</taxon>
        <taxon>Noctuidae</taxon>
        <taxon>Amphipyrinae</taxon>
        <taxon>Spodoptera</taxon>
    </lineage>
</organism>
<dbReference type="GO" id="GO:0005952">
    <property type="term" value="C:cAMP-dependent protein kinase complex"/>
    <property type="evidence" value="ECO:0007669"/>
    <property type="project" value="TreeGrafter"/>
</dbReference>
<dbReference type="Proteomes" id="UP000301870">
    <property type="component" value="Chromosome 1"/>
</dbReference>
<dbReference type="RefSeq" id="XP_022817102.1">
    <property type="nucleotide sequence ID" value="XM_022961334.1"/>
</dbReference>
<evidence type="ECO:0000313" key="1">
    <source>
        <dbReference type="Proteomes" id="UP000301870"/>
    </source>
</evidence>
<dbReference type="OrthoDB" id="2148342at2759"/>
<dbReference type="PANTHER" id="PTHR35075">
    <property type="entry name" value="A-KINASE ANCHOR PROTEIN 14"/>
    <property type="match status" value="1"/>
</dbReference>
<dbReference type="PANTHER" id="PTHR35075:SF1">
    <property type="entry name" value="A-KINASE ANCHOR PROTEIN 14"/>
    <property type="match status" value="1"/>
</dbReference>
<dbReference type="GeneID" id="111349964"/>
<dbReference type="Pfam" id="PF14469">
    <property type="entry name" value="AKAP28"/>
    <property type="match status" value="1"/>
</dbReference>
<evidence type="ECO:0000313" key="2">
    <source>
        <dbReference type="RefSeq" id="XP_022817102.1"/>
    </source>
</evidence>
<sequence length="183" mass="21296">MNIPEIKSYEEQAIDTVVSVINRAKEKLGVRQTLKQLANSRDFACNAKLSLKDIGPPYAVTSEKFIYDTIGKKWKLADTFMYVVRYMGGSKDEVSQYYYFEAIFSQPTVSYPIPQTTVSVFFTLEDKHIEPPDERGVPMMYFRVEGHHTEHDIRFVALSADWILGMIKMKIKLFERIETIRMF</sequence>
<keyword evidence="1" id="KW-1185">Reference proteome</keyword>
<accession>A0A9J7DVK5</accession>
<name>A0A9J7DVK5_SPOLT</name>
<protein>
    <submittedName>
        <fullName evidence="2">Uncharacterized protein LOC111349964</fullName>
    </submittedName>
</protein>
<dbReference type="GO" id="GO:0034237">
    <property type="term" value="F:protein kinase A regulatory subunit binding"/>
    <property type="evidence" value="ECO:0007669"/>
    <property type="project" value="TreeGrafter"/>
</dbReference>
<proteinExistence type="predicted"/>
<dbReference type="InterPro" id="IPR025663">
    <property type="entry name" value="AKAP_28"/>
</dbReference>